<reference evidence="2" key="2">
    <citation type="journal article" date="2021" name="Microbiome">
        <title>Successional dynamics and alternative stable states in a saline activated sludge microbial community over 9 years.</title>
        <authorList>
            <person name="Wang Y."/>
            <person name="Ye J."/>
            <person name="Ju F."/>
            <person name="Liu L."/>
            <person name="Boyd J.A."/>
            <person name="Deng Y."/>
            <person name="Parks D.H."/>
            <person name="Jiang X."/>
            <person name="Yin X."/>
            <person name="Woodcroft B.J."/>
            <person name="Tyson G.W."/>
            <person name="Hugenholtz P."/>
            <person name="Polz M.F."/>
            <person name="Zhang T."/>
        </authorList>
    </citation>
    <scope>NUCLEOTIDE SEQUENCE</scope>
    <source>
        <strain evidence="2">HKST-UBA03</strain>
    </source>
</reference>
<feature type="non-terminal residue" evidence="2">
    <location>
        <position position="111"/>
    </location>
</feature>
<proteinExistence type="predicted"/>
<sequence length="111" mass="12257">MTTHVDALIQKDDKFLAVEIIDHPGSGLHTGMLHLPGGRPEAGESLIEIVRREVLEETGYELNLINDDPIFDQTVDFAGDDHRFVVFGCEIAGGIEKMQEGEIVAIRWVTG</sequence>
<dbReference type="Gene3D" id="3.90.79.10">
    <property type="entry name" value="Nucleoside Triphosphate Pyrophosphohydrolase"/>
    <property type="match status" value="1"/>
</dbReference>
<comment type="caution">
    <text evidence="2">The sequence shown here is derived from an EMBL/GenBank/DDBJ whole genome shotgun (WGS) entry which is preliminary data.</text>
</comment>
<dbReference type="AlphaFoldDB" id="A0A955LKU5"/>
<dbReference type="Pfam" id="PF00293">
    <property type="entry name" value="NUDIX"/>
    <property type="match status" value="1"/>
</dbReference>
<dbReference type="PROSITE" id="PS51462">
    <property type="entry name" value="NUDIX"/>
    <property type="match status" value="1"/>
</dbReference>
<gene>
    <name evidence="2" type="ORF">KC614_03890</name>
</gene>
<evidence type="ECO:0000313" key="2">
    <source>
        <dbReference type="EMBL" id="MCA9392318.1"/>
    </source>
</evidence>
<reference evidence="2" key="1">
    <citation type="submission" date="2020-04" db="EMBL/GenBank/DDBJ databases">
        <authorList>
            <person name="Zhang T."/>
        </authorList>
    </citation>
    <scope>NUCLEOTIDE SEQUENCE</scope>
    <source>
        <strain evidence="2">HKST-UBA03</strain>
    </source>
</reference>
<dbReference type="Proteomes" id="UP000751518">
    <property type="component" value="Unassembled WGS sequence"/>
</dbReference>
<dbReference type="EMBL" id="JAGQKZ010000037">
    <property type="protein sequence ID" value="MCA9392318.1"/>
    <property type="molecule type" value="Genomic_DNA"/>
</dbReference>
<dbReference type="CDD" id="cd02883">
    <property type="entry name" value="NUDIX_Hydrolase"/>
    <property type="match status" value="1"/>
</dbReference>
<dbReference type="InterPro" id="IPR000086">
    <property type="entry name" value="NUDIX_hydrolase_dom"/>
</dbReference>
<protein>
    <submittedName>
        <fullName evidence="2">NUDIX hydrolase</fullName>
    </submittedName>
</protein>
<accession>A0A955LKU5</accession>
<dbReference type="InterPro" id="IPR015797">
    <property type="entry name" value="NUDIX_hydrolase-like_dom_sf"/>
</dbReference>
<feature type="domain" description="Nudix hydrolase" evidence="1">
    <location>
        <begin position="1"/>
        <end position="111"/>
    </location>
</feature>
<evidence type="ECO:0000259" key="1">
    <source>
        <dbReference type="PROSITE" id="PS51462"/>
    </source>
</evidence>
<dbReference type="SUPFAM" id="SSF55811">
    <property type="entry name" value="Nudix"/>
    <property type="match status" value="1"/>
</dbReference>
<name>A0A955LKU5_UNCKA</name>
<keyword evidence="2" id="KW-0378">Hydrolase</keyword>
<organism evidence="2 3">
    <name type="scientific">candidate division WWE3 bacterium</name>
    <dbReference type="NCBI Taxonomy" id="2053526"/>
    <lineage>
        <taxon>Bacteria</taxon>
        <taxon>Katanobacteria</taxon>
    </lineage>
</organism>
<evidence type="ECO:0000313" key="3">
    <source>
        <dbReference type="Proteomes" id="UP000751518"/>
    </source>
</evidence>
<dbReference type="GO" id="GO:0016787">
    <property type="term" value="F:hydrolase activity"/>
    <property type="evidence" value="ECO:0007669"/>
    <property type="project" value="UniProtKB-KW"/>
</dbReference>